<sequence>MKLVRYGEDGREIPGIIDTEGRIRSLLGVVDEIDGRALSPAGLDRLRELDLSLLPFAPTGARLGPCVGRVGKLIGIGLNYSDHAEESGLPVPTEPIVFMKATSAISGPYDPVRLPARATKADWEVELAFVIGTRAKNVAEAQALDHVAGYLIVNDVSERAWQTERQGQWTKGKSHDSFAPMGPWLVTREDVPDPGALAMTLDVNGVRRQTGSTRTMIFGVATLVSYLSSFMTLHPGDVVTTGTPPGVGLGMKPPVYLKPGDVMHLTIEGLGDQQQEVIVDDDA</sequence>
<dbReference type="PANTHER" id="PTHR42796">
    <property type="entry name" value="FUMARYLACETOACETATE HYDROLASE DOMAIN-CONTAINING PROTEIN 2A-RELATED"/>
    <property type="match status" value="1"/>
</dbReference>
<dbReference type="InterPro" id="IPR036663">
    <property type="entry name" value="Fumarylacetoacetase_C_sf"/>
</dbReference>
<evidence type="ECO:0000259" key="3">
    <source>
        <dbReference type="Pfam" id="PF01557"/>
    </source>
</evidence>
<dbReference type="Gene3D" id="3.90.850.10">
    <property type="entry name" value="Fumarylacetoacetase-like, C-terminal domain"/>
    <property type="match status" value="1"/>
</dbReference>
<gene>
    <name evidence="4" type="ORF">QR79_07690</name>
</gene>
<evidence type="ECO:0000256" key="2">
    <source>
        <dbReference type="ARBA" id="ARBA00022723"/>
    </source>
</evidence>
<comment type="caution">
    <text evidence="4">The sequence shown here is derived from an EMBL/GenBank/DDBJ whole genome shotgun (WGS) entry which is preliminary data.</text>
</comment>
<keyword evidence="5" id="KW-1185">Reference proteome</keyword>
<dbReference type="InterPro" id="IPR051121">
    <property type="entry name" value="FAH"/>
</dbReference>
<evidence type="ECO:0000313" key="5">
    <source>
        <dbReference type="Proteomes" id="UP000036471"/>
    </source>
</evidence>
<organism evidence="4 5">
    <name type="scientific">Methylobacterium indicum</name>
    <dbReference type="NCBI Taxonomy" id="1775910"/>
    <lineage>
        <taxon>Bacteria</taxon>
        <taxon>Pseudomonadati</taxon>
        <taxon>Pseudomonadota</taxon>
        <taxon>Alphaproteobacteria</taxon>
        <taxon>Hyphomicrobiales</taxon>
        <taxon>Methylobacteriaceae</taxon>
        <taxon>Methylobacterium</taxon>
    </lineage>
</organism>
<dbReference type="Proteomes" id="UP000036471">
    <property type="component" value="Unassembled WGS sequence"/>
</dbReference>
<protein>
    <submittedName>
        <fullName evidence="4">2-hydroxyhepta-2,4-diene-1,7-dioate isomerase</fullName>
    </submittedName>
</protein>
<accession>A0ABR5HFW6</accession>
<dbReference type="SUPFAM" id="SSF56529">
    <property type="entry name" value="FAH"/>
    <property type="match status" value="1"/>
</dbReference>
<name>A0ABR5HFW6_9HYPH</name>
<dbReference type="GO" id="GO:0016853">
    <property type="term" value="F:isomerase activity"/>
    <property type="evidence" value="ECO:0007669"/>
    <property type="project" value="UniProtKB-KW"/>
</dbReference>
<comment type="similarity">
    <text evidence="1">Belongs to the FAH family.</text>
</comment>
<keyword evidence="2" id="KW-0479">Metal-binding</keyword>
<dbReference type="EMBL" id="JTHG01000054">
    <property type="protein sequence ID" value="KMO25473.1"/>
    <property type="molecule type" value="Genomic_DNA"/>
</dbReference>
<feature type="domain" description="Fumarylacetoacetase-like C-terminal" evidence="3">
    <location>
        <begin position="72"/>
        <end position="277"/>
    </location>
</feature>
<dbReference type="RefSeq" id="WP_048428034.1">
    <property type="nucleotide sequence ID" value="NZ_JTHF01000111.1"/>
</dbReference>
<reference evidence="4 5" key="1">
    <citation type="submission" date="2014-11" db="EMBL/GenBank/DDBJ databases">
        <title>Comparative genomics of Methylobacterium species.</title>
        <authorList>
            <person name="Chaudhry V."/>
            <person name="Patil P.B."/>
        </authorList>
    </citation>
    <scope>NUCLEOTIDE SEQUENCE [LARGE SCALE GENOMIC DNA]</scope>
    <source>
        <strain evidence="4 5">SE3.6</strain>
    </source>
</reference>
<evidence type="ECO:0000313" key="4">
    <source>
        <dbReference type="EMBL" id="KMO25473.1"/>
    </source>
</evidence>
<dbReference type="InterPro" id="IPR011234">
    <property type="entry name" value="Fumarylacetoacetase-like_C"/>
</dbReference>
<dbReference type="Pfam" id="PF01557">
    <property type="entry name" value="FAA_hydrolase"/>
    <property type="match status" value="1"/>
</dbReference>
<evidence type="ECO:0000256" key="1">
    <source>
        <dbReference type="ARBA" id="ARBA00010211"/>
    </source>
</evidence>
<dbReference type="PANTHER" id="PTHR42796:SF4">
    <property type="entry name" value="FUMARYLACETOACETATE HYDROLASE DOMAIN-CONTAINING PROTEIN 2A"/>
    <property type="match status" value="1"/>
</dbReference>
<keyword evidence="4" id="KW-0413">Isomerase</keyword>
<proteinExistence type="inferred from homology"/>